<dbReference type="NCBIfam" id="TIGR01275">
    <property type="entry name" value="ACC_deam_rel"/>
    <property type="match status" value="1"/>
</dbReference>
<evidence type="ECO:0000259" key="4">
    <source>
        <dbReference type="Pfam" id="PF00291"/>
    </source>
</evidence>
<dbReference type="PANTHER" id="PTHR43780">
    <property type="entry name" value="1-AMINOCYCLOPROPANE-1-CARBOXYLATE DEAMINASE-RELATED"/>
    <property type="match status" value="1"/>
</dbReference>
<dbReference type="Proteomes" id="UP000721415">
    <property type="component" value="Unassembled WGS sequence"/>
</dbReference>
<evidence type="ECO:0000256" key="1">
    <source>
        <dbReference type="ARBA" id="ARBA00001933"/>
    </source>
</evidence>
<dbReference type="PIRSF" id="PIRSF006278">
    <property type="entry name" value="ACCD_DCysDesulf"/>
    <property type="match status" value="1"/>
</dbReference>
<dbReference type="InterPro" id="IPR027278">
    <property type="entry name" value="ACCD_DCysDesulf"/>
</dbReference>
<organism evidence="5 6">
    <name type="scientific">Facklamia lactis</name>
    <dbReference type="NCBI Taxonomy" id="2749967"/>
    <lineage>
        <taxon>Bacteria</taxon>
        <taxon>Bacillati</taxon>
        <taxon>Bacillota</taxon>
        <taxon>Bacilli</taxon>
        <taxon>Lactobacillales</taxon>
        <taxon>Aerococcaceae</taxon>
        <taxon>Facklamia</taxon>
    </lineage>
</organism>
<evidence type="ECO:0000256" key="2">
    <source>
        <dbReference type="ARBA" id="ARBA00008639"/>
    </source>
</evidence>
<keyword evidence="6" id="KW-1185">Reference proteome</keyword>
<dbReference type="InterPro" id="IPR036052">
    <property type="entry name" value="TrpB-like_PALP_sf"/>
</dbReference>
<dbReference type="InterPro" id="IPR001926">
    <property type="entry name" value="TrpB-like_PALP"/>
</dbReference>
<sequence>MDKISLANLPTPIQKMDYCSLCYNKNMYIKRDDLTGLELSGNKIRKLEYVLADAIQSHHDTIITVGAIQSNHCRATAAACARLGLDCHLILTEKESYHHEGNYMLDYLLGAHVHLIPTAGDLFQEMEALKAKLHDQGRYPYLIPVGASNPIGSLGYREAYQEIIQQETALGITFDTIALAVGSGGTYAGLWYENKQVAEPKNIVGFSVSSSAEKFTQAIQDIVVGMDYQGQDFSSIQINDHYIGQGYSIAQESEIEFYVDIMQNEGILLDPCYSGKAFYGLVNEIKHGRLAEAENILFIHTGGVFGWTKEDKELASKIAYEKINNF</sequence>
<evidence type="ECO:0000313" key="5">
    <source>
        <dbReference type="EMBL" id="MBG9985596.1"/>
    </source>
</evidence>
<name>A0ABS0LN60_9LACT</name>
<comment type="similarity">
    <text evidence="2">Belongs to the ACC deaminase/D-cysteine desulfhydrase family.</text>
</comment>
<evidence type="ECO:0000313" key="6">
    <source>
        <dbReference type="Proteomes" id="UP000721415"/>
    </source>
</evidence>
<comment type="caution">
    <text evidence="5">The sequence shown here is derived from an EMBL/GenBank/DDBJ whole genome shotgun (WGS) entry which is preliminary data.</text>
</comment>
<gene>
    <name evidence="5" type="ORF">HZY91_01660</name>
</gene>
<keyword evidence="3" id="KW-0663">Pyridoxal phosphate</keyword>
<dbReference type="InterPro" id="IPR005966">
    <property type="entry name" value="D-Cys_desShydrase"/>
</dbReference>
<comment type="cofactor">
    <cofactor evidence="1">
        <name>pyridoxal 5'-phosphate</name>
        <dbReference type="ChEBI" id="CHEBI:597326"/>
    </cofactor>
</comment>
<protein>
    <submittedName>
        <fullName evidence="5">D-cysteine desulfhydrase family protein</fullName>
    </submittedName>
</protein>
<dbReference type="RefSeq" id="WP_197114064.1">
    <property type="nucleotide sequence ID" value="NZ_JACBXQ010000001.1"/>
</dbReference>
<evidence type="ECO:0000256" key="3">
    <source>
        <dbReference type="ARBA" id="ARBA00022898"/>
    </source>
</evidence>
<accession>A0ABS0LN60</accession>
<dbReference type="PANTHER" id="PTHR43780:SF2">
    <property type="entry name" value="1-AMINOCYCLOPROPANE-1-CARBOXYLATE DEAMINASE-RELATED"/>
    <property type="match status" value="1"/>
</dbReference>
<reference evidence="5 6" key="1">
    <citation type="submission" date="2020-07" db="EMBL/GenBank/DDBJ databases">
        <title>Facklamia lactis sp. nov., isolated from raw milk.</title>
        <authorList>
            <person name="Doll E.V."/>
            <person name="Huptas C."/>
            <person name="Staib L."/>
            <person name="Wenning M."/>
            <person name="Scherer S."/>
        </authorList>
    </citation>
    <scope>NUCLEOTIDE SEQUENCE [LARGE SCALE GENOMIC DNA]</scope>
    <source>
        <strain evidence="5 6">DSM 111018</strain>
    </source>
</reference>
<dbReference type="Pfam" id="PF00291">
    <property type="entry name" value="PALP"/>
    <property type="match status" value="1"/>
</dbReference>
<dbReference type="Gene3D" id="3.40.50.1100">
    <property type="match status" value="2"/>
</dbReference>
<proteinExistence type="inferred from homology"/>
<dbReference type="EMBL" id="JACBXQ010000001">
    <property type="protein sequence ID" value="MBG9985596.1"/>
    <property type="molecule type" value="Genomic_DNA"/>
</dbReference>
<feature type="domain" description="Tryptophan synthase beta chain-like PALP" evidence="4">
    <location>
        <begin position="4"/>
        <end position="302"/>
    </location>
</feature>
<dbReference type="SUPFAM" id="SSF53686">
    <property type="entry name" value="Tryptophan synthase beta subunit-like PLP-dependent enzymes"/>
    <property type="match status" value="1"/>
</dbReference>